<reference evidence="2 3" key="1">
    <citation type="submission" date="2016-07" db="EMBL/GenBank/DDBJ databases">
        <title>Complete genome sequence of the Lentzea guizhouensis DHS C013.</title>
        <authorList>
            <person name="Cao C."/>
        </authorList>
    </citation>
    <scope>NUCLEOTIDE SEQUENCE [LARGE SCALE GENOMIC DNA]</scope>
    <source>
        <strain evidence="2 3">DHS C013</strain>
    </source>
</reference>
<dbReference type="PROSITE" id="PS51186">
    <property type="entry name" value="GNAT"/>
    <property type="match status" value="1"/>
</dbReference>
<dbReference type="InterPro" id="IPR016181">
    <property type="entry name" value="Acyl_CoA_acyltransferase"/>
</dbReference>
<dbReference type="STRING" id="1586287.BBK82_03930"/>
<dbReference type="GO" id="GO:0016747">
    <property type="term" value="F:acyltransferase activity, transferring groups other than amino-acyl groups"/>
    <property type="evidence" value="ECO:0007669"/>
    <property type="project" value="InterPro"/>
</dbReference>
<dbReference type="SUPFAM" id="SSF55729">
    <property type="entry name" value="Acyl-CoA N-acyltransferases (Nat)"/>
    <property type="match status" value="1"/>
</dbReference>
<evidence type="ECO:0000313" key="2">
    <source>
        <dbReference type="EMBL" id="ANZ42470.1"/>
    </source>
</evidence>
<dbReference type="Gene3D" id="3.40.630.30">
    <property type="match status" value="1"/>
</dbReference>
<proteinExistence type="predicted"/>
<dbReference type="Proteomes" id="UP000093053">
    <property type="component" value="Chromosome"/>
</dbReference>
<feature type="domain" description="N-acetyltransferase" evidence="1">
    <location>
        <begin position="21"/>
        <end position="162"/>
    </location>
</feature>
<evidence type="ECO:0000259" key="1">
    <source>
        <dbReference type="PROSITE" id="PS51186"/>
    </source>
</evidence>
<dbReference type="EMBL" id="CP016793">
    <property type="protein sequence ID" value="ANZ42470.1"/>
    <property type="molecule type" value="Genomic_DNA"/>
</dbReference>
<name>A0A1B2HXJ1_9PSEU</name>
<dbReference type="Gene3D" id="3.40.630.90">
    <property type="match status" value="1"/>
</dbReference>
<accession>A0A1B2HXJ1</accession>
<organism evidence="2 3">
    <name type="scientific">Lentzea guizhouensis</name>
    <dbReference type="NCBI Taxonomy" id="1586287"/>
    <lineage>
        <taxon>Bacteria</taxon>
        <taxon>Bacillati</taxon>
        <taxon>Actinomycetota</taxon>
        <taxon>Actinomycetes</taxon>
        <taxon>Pseudonocardiales</taxon>
        <taxon>Pseudonocardiaceae</taxon>
        <taxon>Lentzea</taxon>
    </lineage>
</organism>
<sequence>MLVRPKISGYRIAHRVCSAVVEIRRLTVADVPDCMKLITDRGWAWTPEQWEMMLALGPGWGAFDATGLLGTALTTPYPQMQAISGVLVGSWAGRRGIGTELMAGILDIGPSTLYATAMGEPLYVRLGFHPVGATTELQGVFTGGTTGVTRPAGPADMSELAELDREVSGFSRSVLWERLLDPASPYRVLRSDAGVVATRPNPAGVTVGPLIAPTAAVACEMIADVAAGAGRVRVDTGDADVAAFLREQGFEVGGGGCTVMVRGADDVPGDRSRYFAPASLALG</sequence>
<dbReference type="AlphaFoldDB" id="A0A1B2HXJ1"/>
<evidence type="ECO:0000313" key="3">
    <source>
        <dbReference type="Proteomes" id="UP000093053"/>
    </source>
</evidence>
<dbReference type="InterPro" id="IPR000182">
    <property type="entry name" value="GNAT_dom"/>
</dbReference>
<dbReference type="InterPro" id="IPR041496">
    <property type="entry name" value="YitH/HolE_GNAT"/>
</dbReference>
<dbReference type="KEGG" id="led:BBK82_03930"/>
<gene>
    <name evidence="2" type="ORF">BBK82_03930</name>
</gene>
<dbReference type="Pfam" id="PF18014">
    <property type="entry name" value="Acetyltransf_18"/>
    <property type="match status" value="1"/>
</dbReference>
<keyword evidence="3" id="KW-1185">Reference proteome</keyword>
<protein>
    <recommendedName>
        <fullName evidence="1">N-acetyltransferase domain-containing protein</fullName>
    </recommendedName>
</protein>